<keyword evidence="3" id="KW-1185">Reference proteome</keyword>
<organism evidence="2 3">
    <name type="scientific">Dysgonomonas gadei ATCC BAA-286</name>
    <dbReference type="NCBI Taxonomy" id="742766"/>
    <lineage>
        <taxon>Bacteria</taxon>
        <taxon>Pseudomonadati</taxon>
        <taxon>Bacteroidota</taxon>
        <taxon>Bacteroidia</taxon>
        <taxon>Bacteroidales</taxon>
        <taxon>Dysgonomonadaceae</taxon>
        <taxon>Dysgonomonas</taxon>
    </lineage>
</organism>
<gene>
    <name evidence="2" type="ORF">HMPREF9455_04021</name>
</gene>
<dbReference type="Proteomes" id="UP000004913">
    <property type="component" value="Unassembled WGS sequence"/>
</dbReference>
<comment type="caution">
    <text evidence="2">The sequence shown here is derived from an EMBL/GenBank/DDBJ whole genome shotgun (WGS) entry which is preliminary data.</text>
</comment>
<evidence type="ECO:0000313" key="3">
    <source>
        <dbReference type="Proteomes" id="UP000004913"/>
    </source>
</evidence>
<dbReference type="OrthoDB" id="1100862at2"/>
<protein>
    <recommendedName>
        <fullName evidence="4">Peptidase A2 domain-containing protein</fullName>
    </recommendedName>
</protein>
<dbReference type="HOGENOM" id="CLU_591511_0_0_10"/>
<evidence type="ECO:0000256" key="1">
    <source>
        <dbReference type="SAM" id="SignalP"/>
    </source>
</evidence>
<dbReference type="EMBL" id="ADLV01000056">
    <property type="protein sequence ID" value="EGJ99607.1"/>
    <property type="molecule type" value="Genomic_DNA"/>
</dbReference>
<evidence type="ECO:0000313" key="2">
    <source>
        <dbReference type="EMBL" id="EGJ99607.1"/>
    </source>
</evidence>
<dbReference type="Pfam" id="PF13650">
    <property type="entry name" value="Asp_protease_2"/>
    <property type="match status" value="1"/>
</dbReference>
<feature type="chain" id="PRO_5003328719" description="Peptidase A2 domain-containing protein" evidence="1">
    <location>
        <begin position="20"/>
        <end position="462"/>
    </location>
</feature>
<proteinExistence type="predicted"/>
<name>F5J3V4_9BACT</name>
<dbReference type="Gene3D" id="2.40.70.10">
    <property type="entry name" value="Acid Proteases"/>
    <property type="match status" value="2"/>
</dbReference>
<sequence>MKRIILILLLLPFTSVTFAQRNYAQELVNLMQQGRCFDAREFRMQYSDKLPSNDKALDLLYKFHMALFFNKSDSAAIYLENVFSNRDYELKMGPGIGTYYGRLFKLYGDEQRFKDGINSCDKFLDYLNRNPFDLEPDFIQKEINYVENIKSSFKNREMNEPRIRIVRKECSENDIIELNNSKYIYIDARYNDVAVQTWFDTGVTAYFMMTRSLADKIGTKKSVSDQDSIQMVNGKPRKVVLEIIDSINLKNVQLYNIPVLVFEENFHSHLPATLDNETKLNIERIFSDNQIVMGLPAIKRIGKIELDWEKSTISFPNNTEHMRSNDFSNIFIIKDNPYLKLRVNGLSYVGYLDSGADDFLTLTTSFYEKNKDNIEIDSVENKEPLHHHTMTGSTFNIPYEYVKDVKIYTNGRLVNYDMERVIIVDKFSHINIFDGVVGLNFIKKLGKKIVFDFDNMRVEAIN</sequence>
<accession>F5J3V4</accession>
<dbReference type="RefSeq" id="WP_006801557.1">
    <property type="nucleotide sequence ID" value="NZ_GL891994.1"/>
</dbReference>
<keyword evidence="1" id="KW-0732">Signal</keyword>
<evidence type="ECO:0008006" key="4">
    <source>
        <dbReference type="Google" id="ProtNLM"/>
    </source>
</evidence>
<feature type="signal peptide" evidence="1">
    <location>
        <begin position="1"/>
        <end position="19"/>
    </location>
</feature>
<dbReference type="STRING" id="742766.HMPREF9455_04021"/>
<dbReference type="AlphaFoldDB" id="F5J3V4"/>
<dbReference type="InterPro" id="IPR021109">
    <property type="entry name" value="Peptidase_aspartic_dom_sf"/>
</dbReference>
<reference evidence="2 3" key="1">
    <citation type="submission" date="2011-04" db="EMBL/GenBank/DDBJ databases">
        <title>The Genome Sequence of Dysgonomonas gadei ATCC BAA-286.</title>
        <authorList>
            <consortium name="The Broad Institute Genome Sequencing Platform"/>
            <person name="Earl A."/>
            <person name="Ward D."/>
            <person name="Feldgarden M."/>
            <person name="Gevers D."/>
            <person name="Pudlo N."/>
            <person name="Martens E."/>
            <person name="Allen-Vercoe E."/>
            <person name="Young S.K."/>
            <person name="Zeng Q."/>
            <person name="Gargeya S."/>
            <person name="Fitzgerald M."/>
            <person name="Haas B."/>
            <person name="Abouelleil A."/>
            <person name="Alvarado L."/>
            <person name="Arachchi H.M."/>
            <person name="Berlin A."/>
            <person name="Brown A."/>
            <person name="Chapman S.B."/>
            <person name="Chen Z."/>
            <person name="Dunbar C."/>
            <person name="Freedman E."/>
            <person name="Gearin G."/>
            <person name="Gellesch M."/>
            <person name="Goldberg J."/>
            <person name="Griggs A."/>
            <person name="Gujja S."/>
            <person name="Heiman D."/>
            <person name="Howarth C."/>
            <person name="Larson L."/>
            <person name="Lui A."/>
            <person name="MacDonald P.J.P."/>
            <person name="Mehta T."/>
            <person name="Montmayeur A."/>
            <person name="Murphy C."/>
            <person name="Neiman D."/>
            <person name="Pearson M."/>
            <person name="Priest M."/>
            <person name="Roberts A."/>
            <person name="Saif S."/>
            <person name="Shea T."/>
            <person name="Shenoy N."/>
            <person name="Sisk P."/>
            <person name="Stolte C."/>
            <person name="Sykes S."/>
            <person name="Yandava C."/>
            <person name="Wortman J."/>
            <person name="Nusbaum C."/>
            <person name="Birren B."/>
        </authorList>
    </citation>
    <scope>NUCLEOTIDE SEQUENCE [LARGE SCALE GENOMIC DNA]</scope>
    <source>
        <strain evidence="2 3">ATCC BAA-286</strain>
    </source>
</reference>